<protein>
    <recommendedName>
        <fullName evidence="4">Chlorophyllase</fullName>
    </recommendedName>
</protein>
<dbReference type="SUPFAM" id="SSF53474">
    <property type="entry name" value="alpha/beta-Hydrolases"/>
    <property type="match status" value="1"/>
</dbReference>
<proteinExistence type="predicted"/>
<dbReference type="PANTHER" id="PTHR33428:SF14">
    <property type="entry name" value="CARBOXYLESTERASE TYPE B DOMAIN-CONTAINING PROTEIN"/>
    <property type="match status" value="1"/>
</dbReference>
<name>A0A830HV11_9CHLO</name>
<evidence type="ECO:0000313" key="2">
    <source>
        <dbReference type="EMBL" id="GHP09590.1"/>
    </source>
</evidence>
<dbReference type="InterPro" id="IPR029058">
    <property type="entry name" value="AB_hydrolase_fold"/>
</dbReference>
<organism evidence="2 3">
    <name type="scientific">Pycnococcus provasolii</name>
    <dbReference type="NCBI Taxonomy" id="41880"/>
    <lineage>
        <taxon>Eukaryota</taxon>
        <taxon>Viridiplantae</taxon>
        <taxon>Chlorophyta</taxon>
        <taxon>Pseudoscourfieldiophyceae</taxon>
        <taxon>Pseudoscourfieldiales</taxon>
        <taxon>Pycnococcaceae</taxon>
        <taxon>Pycnococcus</taxon>
    </lineage>
</organism>
<dbReference type="Pfam" id="PF07224">
    <property type="entry name" value="Chlorophyllase"/>
    <property type="match status" value="1"/>
</dbReference>
<dbReference type="Proteomes" id="UP000660262">
    <property type="component" value="Unassembled WGS sequence"/>
</dbReference>
<feature type="signal peptide" evidence="1">
    <location>
        <begin position="1"/>
        <end position="31"/>
    </location>
</feature>
<evidence type="ECO:0000313" key="3">
    <source>
        <dbReference type="Proteomes" id="UP000660262"/>
    </source>
</evidence>
<dbReference type="AlphaFoldDB" id="A0A830HV11"/>
<gene>
    <name evidence="2" type="ORF">PPROV_000832500</name>
</gene>
<evidence type="ECO:0008006" key="4">
    <source>
        <dbReference type="Google" id="ProtNLM"/>
    </source>
</evidence>
<reference evidence="2" key="1">
    <citation type="submission" date="2020-10" db="EMBL/GenBank/DDBJ databases">
        <title>Unveiling of a novel bifunctional photoreceptor, Dualchrome1, isolated from a cosmopolitan green alga.</title>
        <authorList>
            <person name="Suzuki S."/>
            <person name="Kawachi M."/>
        </authorList>
    </citation>
    <scope>NUCLEOTIDE SEQUENCE</scope>
    <source>
        <strain evidence="2">NIES 2893</strain>
    </source>
</reference>
<keyword evidence="3" id="KW-1185">Reference proteome</keyword>
<sequence>MLLMRQRHNPIMMMIIVVITILINYAAPSSAARDYTARGPYATSIMSNEQFDGHSIVTIQPSSNDESWPVSLFVLGVTMPCIGKGGYKDTMRHIASHGVKVVCTTAGRNVFPDSDAEDFLKWFEHVEKLASFIQPSSDAANNKLSCAGHSVGAGMCHALAAYRAKRHAQGVDEYKKSIDAIVLMGPVCGSLTDCCYAGGESTNEFLPEQGFACSGTFEPTALTTDDFKALQIPMLVISGNSDQITPQELANAIYDSQKQAPSILLQVRGGTHCFSDPYTTPSYDKDNPHCGCVFPNIQVGCACSMVSECISRNRLRGAHKDLLETTREAASAFLHLYLYRKAATAKNAGNGPAKSVWKLKGSSGFTTEGNARSFRRSVIGATANSDLWKCTQKRRRALAKVNIRVSAEGVFEARGFFDRIQGIDYSALIPDSTTGEMIGMETAPFIPENEYTTSTRRRNAPVMAEGVSLLPDGWFRTATTNVLRWMTSEDEEDILDGRMGDMADVGVSSKPVDIKVTLDKPASKRKISRTVTVDAGDDTGEKNIRMTTRVRSRNRCLRDNDVEGYAVNMNDGGTVVYLGGQ</sequence>
<dbReference type="InterPro" id="IPR017395">
    <property type="entry name" value="Chlorophyllase-like"/>
</dbReference>
<dbReference type="Gene3D" id="3.40.50.1820">
    <property type="entry name" value="alpha/beta hydrolase"/>
    <property type="match status" value="1"/>
</dbReference>
<accession>A0A830HV11</accession>
<keyword evidence="1" id="KW-0732">Signal</keyword>
<evidence type="ECO:0000256" key="1">
    <source>
        <dbReference type="SAM" id="SignalP"/>
    </source>
</evidence>
<comment type="caution">
    <text evidence="2">The sequence shown here is derived from an EMBL/GenBank/DDBJ whole genome shotgun (WGS) entry which is preliminary data.</text>
</comment>
<dbReference type="EMBL" id="BNJQ01000025">
    <property type="protein sequence ID" value="GHP09590.1"/>
    <property type="molecule type" value="Genomic_DNA"/>
</dbReference>
<feature type="chain" id="PRO_5032986524" description="Chlorophyllase" evidence="1">
    <location>
        <begin position="32"/>
        <end position="581"/>
    </location>
</feature>
<dbReference type="PANTHER" id="PTHR33428">
    <property type="entry name" value="CHLOROPHYLLASE-2, CHLOROPLASTIC"/>
    <property type="match status" value="1"/>
</dbReference>